<reference evidence="5 6" key="1">
    <citation type="submission" date="2020-08" db="EMBL/GenBank/DDBJ databases">
        <title>Cohnella phylogeny.</title>
        <authorList>
            <person name="Dunlap C."/>
        </authorList>
    </citation>
    <scope>NUCLEOTIDE SEQUENCE [LARGE SCALE GENOMIC DNA]</scope>
    <source>
        <strain evidence="5 6">CBP 2801</strain>
    </source>
</reference>
<organism evidence="5 6">
    <name type="scientific">Cohnella zeiphila</name>
    <dbReference type="NCBI Taxonomy" id="2761120"/>
    <lineage>
        <taxon>Bacteria</taxon>
        <taxon>Bacillati</taxon>
        <taxon>Bacillota</taxon>
        <taxon>Bacilli</taxon>
        <taxon>Bacillales</taxon>
        <taxon>Paenibacillaceae</taxon>
        <taxon>Cohnella</taxon>
    </lineage>
</organism>
<evidence type="ECO:0000256" key="3">
    <source>
        <dbReference type="SAM" id="Phobius"/>
    </source>
</evidence>
<dbReference type="PANTHER" id="PTHR33392">
    <property type="entry name" value="POLYISOPRENYL-TEICHOIC ACID--PEPTIDOGLYCAN TEICHOIC ACID TRANSFERASE TAGU"/>
    <property type="match status" value="1"/>
</dbReference>
<feature type="transmembrane region" description="Helical" evidence="3">
    <location>
        <begin position="30"/>
        <end position="53"/>
    </location>
</feature>
<feature type="region of interest" description="Disordered" evidence="2">
    <location>
        <begin position="344"/>
        <end position="367"/>
    </location>
</feature>
<dbReference type="InterPro" id="IPR050922">
    <property type="entry name" value="LytR/CpsA/Psr_CW_biosynth"/>
</dbReference>
<dbReference type="InterPro" id="IPR004474">
    <property type="entry name" value="LytR_CpsA_psr"/>
</dbReference>
<dbReference type="PANTHER" id="PTHR33392:SF6">
    <property type="entry name" value="POLYISOPRENYL-TEICHOIC ACID--PEPTIDOGLYCAN TEICHOIC ACID TRANSFERASE TAGU"/>
    <property type="match status" value="1"/>
</dbReference>
<dbReference type="AlphaFoldDB" id="A0A7X0SGT7"/>
<evidence type="ECO:0000313" key="5">
    <source>
        <dbReference type="EMBL" id="MBB6729677.1"/>
    </source>
</evidence>
<keyword evidence="3" id="KW-1133">Transmembrane helix</keyword>
<dbReference type="EMBL" id="JACJVO010000002">
    <property type="protein sequence ID" value="MBB6729677.1"/>
    <property type="molecule type" value="Genomic_DNA"/>
</dbReference>
<keyword evidence="3" id="KW-0812">Transmembrane</keyword>
<comment type="similarity">
    <text evidence="1">Belongs to the LytR/CpsA/Psr (LCP) family.</text>
</comment>
<feature type="region of interest" description="Disordered" evidence="2">
    <location>
        <begin position="1"/>
        <end position="20"/>
    </location>
</feature>
<gene>
    <name evidence="5" type="ORF">H7C18_02050</name>
</gene>
<sequence>MSASTPLPPRTRSGVKVKAAKKQKRRPRRWLWFLLVFFAIVIVGLGVYAGNLWQQANNALNKVALPAGNANPIASADRAQVKPLSMLLLGMDYRKQTGSMNTDVVMLIAMNPKSNTATVVSVPRDTDPQLDGYVEQKINAFYAYYHRRADKEEKLKGAEADAYARDQMKELASDMFGIPVNYSAVINFQGFSDVVDALGGIDVYVDQNMKYRDDADGTNINLKKGDQHLDGKNALDFVRYRKSNEGTAQSSDFERNDRQSRVLGAVVDKMKSVGGALKLGNVIGAVGDNMETDIPKAQIENMLKAYYDIDRNHIRFLPLEGVWKSPYVYLNDDSLEQAKQALAEEMTPNGRTVEASASPSSSASASQ</sequence>
<protein>
    <submittedName>
        <fullName evidence="5">LCP family protein</fullName>
    </submittedName>
</protein>
<dbReference type="Gene3D" id="3.40.630.190">
    <property type="entry name" value="LCP protein"/>
    <property type="match status" value="1"/>
</dbReference>
<evidence type="ECO:0000259" key="4">
    <source>
        <dbReference type="Pfam" id="PF03816"/>
    </source>
</evidence>
<evidence type="ECO:0000313" key="6">
    <source>
        <dbReference type="Proteomes" id="UP000564644"/>
    </source>
</evidence>
<dbReference type="NCBIfam" id="TIGR00350">
    <property type="entry name" value="lytR_cpsA_psr"/>
    <property type="match status" value="1"/>
</dbReference>
<comment type="caution">
    <text evidence="5">The sequence shown here is derived from an EMBL/GenBank/DDBJ whole genome shotgun (WGS) entry which is preliminary data.</text>
</comment>
<accession>A0A7X0SGT7</accession>
<dbReference type="Pfam" id="PF03816">
    <property type="entry name" value="LytR_cpsA_psr"/>
    <property type="match status" value="1"/>
</dbReference>
<feature type="domain" description="Cell envelope-related transcriptional attenuator" evidence="4">
    <location>
        <begin position="101"/>
        <end position="272"/>
    </location>
</feature>
<proteinExistence type="inferred from homology"/>
<keyword evidence="3" id="KW-0472">Membrane</keyword>
<dbReference type="Proteomes" id="UP000564644">
    <property type="component" value="Unassembled WGS sequence"/>
</dbReference>
<evidence type="ECO:0000256" key="1">
    <source>
        <dbReference type="ARBA" id="ARBA00006068"/>
    </source>
</evidence>
<dbReference type="RefSeq" id="WP_185127347.1">
    <property type="nucleotide sequence ID" value="NZ_JACJVO010000002.1"/>
</dbReference>
<keyword evidence="6" id="KW-1185">Reference proteome</keyword>
<feature type="compositionally biased region" description="Low complexity" evidence="2">
    <location>
        <begin position="355"/>
        <end position="367"/>
    </location>
</feature>
<name>A0A7X0SGT7_9BACL</name>
<evidence type="ECO:0000256" key="2">
    <source>
        <dbReference type="SAM" id="MobiDB-lite"/>
    </source>
</evidence>